<sequence length="54" mass="6507">MNWSDLVDCNLGHITVDSQLIYDFRESDFYQKIIKNLGIIDYHIWLQVDMNNMK</sequence>
<proteinExistence type="predicted"/>
<evidence type="ECO:0000313" key="2">
    <source>
        <dbReference type="Proteomes" id="UP000012329"/>
    </source>
</evidence>
<reference evidence="1 2" key="1">
    <citation type="submission" date="2013-02" db="EMBL/GenBank/DDBJ databases">
        <authorList>
            <person name="Harkins D.M."/>
            <person name="Durkin A.S."/>
            <person name="Brinkac L.M."/>
            <person name="Haft D.H."/>
            <person name="Selengut J.D."/>
            <person name="Sanka R."/>
            <person name="DePew J."/>
            <person name="Purushe J."/>
            <person name="Whelen A.C."/>
            <person name="Vinetz J.M."/>
            <person name="Sutton G.G."/>
            <person name="Nierman W.C."/>
            <person name="Fouts D.E."/>
        </authorList>
    </citation>
    <scope>NUCLEOTIDE SEQUENCE [LARGE SCALE GENOMIC DNA]</scope>
    <source>
        <strain evidence="1 2">2002000626</strain>
    </source>
</reference>
<accession>A0A829D7R2</accession>
<dbReference type="AlphaFoldDB" id="A0A829D7R2"/>
<evidence type="ECO:0000313" key="1">
    <source>
        <dbReference type="EMBL" id="EMY04818.1"/>
    </source>
</evidence>
<protein>
    <submittedName>
        <fullName evidence="1">Uncharacterized protein</fullName>
    </submittedName>
</protein>
<organism evidence="1 2">
    <name type="scientific">Leptospira interrogans str. 2002000626</name>
    <dbReference type="NCBI Taxonomy" id="996803"/>
    <lineage>
        <taxon>Bacteria</taxon>
        <taxon>Pseudomonadati</taxon>
        <taxon>Spirochaetota</taxon>
        <taxon>Spirochaetia</taxon>
        <taxon>Leptospirales</taxon>
        <taxon>Leptospiraceae</taxon>
        <taxon>Leptospira</taxon>
    </lineage>
</organism>
<comment type="caution">
    <text evidence="1">The sequence shown here is derived from an EMBL/GenBank/DDBJ whole genome shotgun (WGS) entry which is preliminary data.</text>
</comment>
<dbReference type="EMBL" id="AFJL02000110">
    <property type="protein sequence ID" value="EMY04818.1"/>
    <property type="molecule type" value="Genomic_DNA"/>
</dbReference>
<gene>
    <name evidence="1" type="ORF">LEP1GSC029_1255</name>
</gene>
<dbReference type="Proteomes" id="UP000012329">
    <property type="component" value="Unassembled WGS sequence"/>
</dbReference>
<name>A0A829D7R2_LEPIR</name>